<evidence type="ECO:0000313" key="4">
    <source>
        <dbReference type="EMBL" id="KAK5835606.1"/>
    </source>
</evidence>
<evidence type="ECO:0000256" key="2">
    <source>
        <dbReference type="ARBA" id="ARBA00022801"/>
    </source>
</evidence>
<evidence type="ECO:0000256" key="1">
    <source>
        <dbReference type="ARBA" id="ARBA00010040"/>
    </source>
</evidence>
<evidence type="ECO:0000259" key="3">
    <source>
        <dbReference type="Pfam" id="PF19283"/>
    </source>
</evidence>
<protein>
    <recommendedName>
        <fullName evidence="3">Acylamino-acid-releasing enzyme N-terminal domain-containing protein</fullName>
    </recommendedName>
</protein>
<sequence length="188" mass="20754">MDSSKAGTVKELPVGLDEAADEECASQSRCCFLKLFAAGIGSQAIFSISQPNILANKKRKFMLSTSISKESNNNVNFQWAPFPVEMTGVYITAPLPSGSKLLVIRNPENESPTQFEIWSSSPLEEFRIPQSADGSVYADGWESLGTLMNLLLLMLLMSHLPASLRLIVRVTRYDNNDSCFHKVIDTSM</sequence>
<dbReference type="InterPro" id="IPR045550">
    <property type="entry name" value="AARE_N"/>
</dbReference>
<gene>
    <name evidence="4" type="ORF">PVK06_011299</name>
</gene>
<reference evidence="4 5" key="1">
    <citation type="submission" date="2023-03" db="EMBL/GenBank/DDBJ databases">
        <title>WGS of Gossypium arboreum.</title>
        <authorList>
            <person name="Yu D."/>
        </authorList>
    </citation>
    <scope>NUCLEOTIDE SEQUENCE [LARGE SCALE GENOMIC DNA]</scope>
    <source>
        <tissue evidence="4">Leaf</tissue>
    </source>
</reference>
<feature type="domain" description="Acylamino-acid-releasing enzyme N-terminal" evidence="3">
    <location>
        <begin position="39"/>
        <end position="141"/>
    </location>
</feature>
<proteinExistence type="inferred from homology"/>
<organism evidence="4 5">
    <name type="scientific">Gossypium arboreum</name>
    <name type="common">Tree cotton</name>
    <name type="synonym">Gossypium nanking</name>
    <dbReference type="NCBI Taxonomy" id="29729"/>
    <lineage>
        <taxon>Eukaryota</taxon>
        <taxon>Viridiplantae</taxon>
        <taxon>Streptophyta</taxon>
        <taxon>Embryophyta</taxon>
        <taxon>Tracheophyta</taxon>
        <taxon>Spermatophyta</taxon>
        <taxon>Magnoliopsida</taxon>
        <taxon>eudicotyledons</taxon>
        <taxon>Gunneridae</taxon>
        <taxon>Pentapetalae</taxon>
        <taxon>rosids</taxon>
        <taxon>malvids</taxon>
        <taxon>Malvales</taxon>
        <taxon>Malvaceae</taxon>
        <taxon>Malvoideae</taxon>
        <taxon>Gossypium</taxon>
    </lineage>
</organism>
<evidence type="ECO:0000313" key="5">
    <source>
        <dbReference type="Proteomes" id="UP001358586"/>
    </source>
</evidence>
<dbReference type="EMBL" id="JARKNE010000004">
    <property type="protein sequence ID" value="KAK5835606.1"/>
    <property type="molecule type" value="Genomic_DNA"/>
</dbReference>
<accession>A0ABR0Q8R4</accession>
<comment type="caution">
    <text evidence="4">The sequence shown here is derived from an EMBL/GenBank/DDBJ whole genome shotgun (WGS) entry which is preliminary data.</text>
</comment>
<keyword evidence="2" id="KW-0378">Hydrolase</keyword>
<dbReference type="Pfam" id="PF19283">
    <property type="entry name" value="APEH_N"/>
    <property type="match status" value="1"/>
</dbReference>
<keyword evidence="5" id="KW-1185">Reference proteome</keyword>
<dbReference type="Proteomes" id="UP001358586">
    <property type="component" value="Chromosome 4"/>
</dbReference>
<comment type="similarity">
    <text evidence="1">Belongs to the peptidase S9C family.</text>
</comment>
<name>A0ABR0Q8R4_GOSAR</name>
<dbReference type="PANTHER" id="PTHR42776">
    <property type="entry name" value="SERINE PEPTIDASE S9 FAMILY MEMBER"/>
    <property type="match status" value="1"/>
</dbReference>
<dbReference type="PANTHER" id="PTHR42776:SF4">
    <property type="entry name" value="ACYLAMINO-ACID-RELEASING ENZYME"/>
    <property type="match status" value="1"/>
</dbReference>